<gene>
    <name evidence="3" type="ORF">XSP_003747</name>
    <name evidence="2" type="ORF">XSP_003777</name>
</gene>
<organism evidence="2">
    <name type="scientific">Xanthomonas campestris pv. juglandis</name>
    <name type="common">Xanthomonas arboricola pv. juglandis</name>
    <dbReference type="NCBI Taxonomy" id="195709"/>
    <lineage>
        <taxon>Bacteria</taxon>
        <taxon>Pseudomonadati</taxon>
        <taxon>Pseudomonadota</taxon>
        <taxon>Gammaproteobacteria</taxon>
        <taxon>Lysobacterales</taxon>
        <taxon>Lysobacteraceae</taxon>
        <taxon>Xanthomonas</taxon>
    </lineage>
</organism>
<evidence type="ECO:0000313" key="4">
    <source>
        <dbReference type="Proteomes" id="UP000514411"/>
    </source>
</evidence>
<dbReference type="Pfam" id="PF05791">
    <property type="entry name" value="Bacillus_HBL"/>
    <property type="match status" value="1"/>
</dbReference>
<dbReference type="Gene3D" id="1.20.1170.10">
    <property type="match status" value="1"/>
</dbReference>
<evidence type="ECO:0000313" key="3">
    <source>
        <dbReference type="EMBL" id="CAD1796855.1"/>
    </source>
</evidence>
<keyword evidence="1" id="KW-0472">Membrane</keyword>
<dbReference type="EMBL" id="LR861807">
    <property type="protein sequence ID" value="CAD1796855.1"/>
    <property type="molecule type" value="Genomic_DNA"/>
</dbReference>
<dbReference type="InterPro" id="IPR008414">
    <property type="entry name" value="HBL"/>
</dbReference>
<dbReference type="EMBL" id="LR824643">
    <property type="protein sequence ID" value="CAD0341777.1"/>
    <property type="molecule type" value="Genomic_DNA"/>
</dbReference>
<protein>
    <submittedName>
        <fullName evidence="2">Alpha-helical pore-forming toxin family protein</fullName>
    </submittedName>
    <submittedName>
        <fullName evidence="3">HBL/NHE enterotoxin family protein</fullName>
    </submittedName>
</protein>
<dbReference type="OrthoDB" id="7016513at2"/>
<dbReference type="PANTHER" id="PTHR38443:SF2">
    <property type="entry name" value="NON-HEMOLYTIC ENTEROTOXIN LYTIC COMPONENT L1"/>
    <property type="match status" value="1"/>
</dbReference>
<dbReference type="PANTHER" id="PTHR38443">
    <property type="match status" value="1"/>
</dbReference>
<name>A0A2N7V852_XANCJ</name>
<proteinExistence type="predicted"/>
<keyword evidence="1" id="KW-1133">Transmembrane helix</keyword>
<evidence type="ECO:0000256" key="1">
    <source>
        <dbReference type="SAM" id="Phobius"/>
    </source>
</evidence>
<accession>A0A2N7V852</accession>
<dbReference type="RefSeq" id="WP_016904221.1">
    <property type="nucleotide sequence ID" value="NZ_CP012251.1"/>
</dbReference>
<dbReference type="InterPro" id="IPR052785">
    <property type="entry name" value="Enterotoxin_cmpnt"/>
</dbReference>
<sequence length="391" mass="40828">MQAQKKPFFPFALSSAPQVTSIASAIGTSRVLAAVSNDPLPIDQQLANAFNANNAVMAYVLGIGNTQLPTISPSPTWYSTFQTAFSDAQIHANGWYPIATNLVSIPNSIAGYGISFNVSMSTINSLVAVLQNDPTNAAAIAALKSQFGSMISQITSYTQSAVTVQQSITTFSNNLTSDAAVLSQAVVDSTKEQAVDQAKIAAFKADIASLQSEISHWQTVETASAIAAGVAFFTGAVIAIFSFGIGLAFGIVAAAALITTMVIASNKIQALKSQVEADNSNMNAVTQQAASLAVLNDQVNGLITLSQAASTQISLVLQVWEELESELNTVVTDLTNCNGNVTNLNLPQLQSNLNSANQDWQTLVGLCNTIASIKYNQATPATATIPDPATA</sequence>
<reference evidence="2 4" key="1">
    <citation type="submission" date="2020-07" db="EMBL/GenBank/DDBJ databases">
        <authorList>
            <person name="Teixeira M."/>
        </authorList>
    </citation>
    <scope>NUCLEOTIDE SEQUENCE</scope>
    <source>
        <strain evidence="3">3</strain>
        <strain evidence="2">Xanthomonas arboricola pv. juglandis CPBF 427</strain>
    </source>
</reference>
<evidence type="ECO:0000313" key="2">
    <source>
        <dbReference type="EMBL" id="CAD0341777.1"/>
    </source>
</evidence>
<dbReference type="Proteomes" id="UP000514411">
    <property type="component" value="Chromosome"/>
</dbReference>
<dbReference type="AlphaFoldDB" id="A0A2N7V852"/>
<dbReference type="GO" id="GO:0016020">
    <property type="term" value="C:membrane"/>
    <property type="evidence" value="ECO:0007669"/>
    <property type="project" value="InterPro"/>
</dbReference>
<keyword evidence="1" id="KW-0812">Transmembrane</keyword>
<dbReference type="SUPFAM" id="SSF58100">
    <property type="entry name" value="Bacterial hemolysins"/>
    <property type="match status" value="1"/>
</dbReference>
<feature type="transmembrane region" description="Helical" evidence="1">
    <location>
        <begin position="231"/>
        <end position="264"/>
    </location>
</feature>